<evidence type="ECO:0000313" key="6">
    <source>
        <dbReference type="Proteomes" id="UP000196125"/>
    </source>
</evidence>
<keyword evidence="7" id="KW-1185">Reference proteome</keyword>
<dbReference type="EMBL" id="JAWRCO010000001">
    <property type="protein sequence ID" value="MDW6002390.1"/>
    <property type="molecule type" value="Genomic_DNA"/>
</dbReference>
<dbReference type="CDD" id="cd04301">
    <property type="entry name" value="NAT_SF"/>
    <property type="match status" value="1"/>
</dbReference>
<evidence type="ECO:0000313" key="4">
    <source>
        <dbReference type="EMBL" id="MDW6002390.1"/>
    </source>
</evidence>
<dbReference type="Gene3D" id="3.40.630.30">
    <property type="match status" value="1"/>
</dbReference>
<dbReference type="OrthoDB" id="9789605at2"/>
<reference evidence="4 7" key="2">
    <citation type="submission" date="2023-11" db="EMBL/GenBank/DDBJ databases">
        <title>Plant-associative lifestyle of Vibrio porteresiae and its evolutionary dynamics.</title>
        <authorList>
            <person name="Rameshkumar N."/>
            <person name="Kirti K."/>
        </authorList>
    </citation>
    <scope>NUCLEOTIDE SEQUENCE [LARGE SCALE GENOMIC DNA]</scope>
    <source>
        <strain evidence="4 7">MSSRF38</strain>
    </source>
</reference>
<dbReference type="Proteomes" id="UP001283366">
    <property type="component" value="Unassembled WGS sequence"/>
</dbReference>
<evidence type="ECO:0000256" key="2">
    <source>
        <dbReference type="ARBA" id="ARBA00023315"/>
    </source>
</evidence>
<feature type="domain" description="N-acetyltransferase" evidence="3">
    <location>
        <begin position="1"/>
        <end position="139"/>
    </location>
</feature>
<dbReference type="InterPro" id="IPR000182">
    <property type="entry name" value="GNAT_dom"/>
</dbReference>
<organism evidence="5 6">
    <name type="scientific">Vibrio mangrovi</name>
    <dbReference type="NCBI Taxonomy" id="474394"/>
    <lineage>
        <taxon>Bacteria</taxon>
        <taxon>Pseudomonadati</taxon>
        <taxon>Pseudomonadota</taxon>
        <taxon>Gammaproteobacteria</taxon>
        <taxon>Vibrionales</taxon>
        <taxon>Vibrionaceae</taxon>
        <taxon>Vibrio</taxon>
    </lineage>
</organism>
<gene>
    <name evidence="5" type="primary">yjaB</name>
    <name evidence="4" type="ORF">SBX37_05860</name>
    <name evidence="5" type="ORF">VIM7927_04046</name>
</gene>
<dbReference type="RefSeq" id="WP_087482720.1">
    <property type="nucleotide sequence ID" value="NZ_AP024883.1"/>
</dbReference>
<evidence type="ECO:0000313" key="5">
    <source>
        <dbReference type="EMBL" id="SMS02711.1"/>
    </source>
</evidence>
<name>A0A1Y6J0D6_9VIBR</name>
<dbReference type="InterPro" id="IPR016181">
    <property type="entry name" value="Acyl_CoA_acyltransferase"/>
</dbReference>
<dbReference type="AlphaFoldDB" id="A0A1Y6J0D6"/>
<dbReference type="EMBL" id="FXXI01000012">
    <property type="protein sequence ID" value="SMS02711.1"/>
    <property type="molecule type" value="Genomic_DNA"/>
</dbReference>
<proteinExistence type="predicted"/>
<evidence type="ECO:0000313" key="7">
    <source>
        <dbReference type="Proteomes" id="UP001283366"/>
    </source>
</evidence>
<dbReference type="Proteomes" id="UP000196125">
    <property type="component" value="Unassembled WGS sequence"/>
</dbReference>
<dbReference type="SUPFAM" id="SSF55729">
    <property type="entry name" value="Acyl-CoA N-acyltransferases (Nat)"/>
    <property type="match status" value="1"/>
</dbReference>
<sequence>MIRAYRATDIDRILEIWFAASLQAHHFIAPEFWQSQLENMRHLYLPAAETYLYEQDSEIVGFCSLYENNLAAIFVIPEKQGQGIGKQLLTHARSCRESLTLTVYQANEASYQFYLSQGFKVIGEQVDEHTGCPEYLMYG</sequence>
<dbReference type="PROSITE" id="PS51186">
    <property type="entry name" value="GNAT"/>
    <property type="match status" value="1"/>
</dbReference>
<dbReference type="PANTHER" id="PTHR43800">
    <property type="entry name" value="PEPTIDYL-LYSINE N-ACETYLTRANSFERASE YJAB"/>
    <property type="match status" value="1"/>
</dbReference>
<evidence type="ECO:0000259" key="3">
    <source>
        <dbReference type="PROSITE" id="PS51186"/>
    </source>
</evidence>
<dbReference type="GO" id="GO:0016747">
    <property type="term" value="F:acyltransferase activity, transferring groups other than amino-acyl groups"/>
    <property type="evidence" value="ECO:0007669"/>
    <property type="project" value="InterPro"/>
</dbReference>
<evidence type="ECO:0000256" key="1">
    <source>
        <dbReference type="ARBA" id="ARBA00022679"/>
    </source>
</evidence>
<dbReference type="Pfam" id="PF13673">
    <property type="entry name" value="Acetyltransf_10"/>
    <property type="match status" value="1"/>
</dbReference>
<keyword evidence="2 5" id="KW-0012">Acyltransferase</keyword>
<protein>
    <submittedName>
        <fullName evidence="4 5">N-acetyltransferase</fullName>
        <ecNumber evidence="4 5">2.3.1.-</ecNumber>
    </submittedName>
</protein>
<reference evidence="5 6" key="1">
    <citation type="submission" date="2017-05" db="EMBL/GenBank/DDBJ databases">
        <authorList>
            <person name="Song R."/>
            <person name="Chenine A.L."/>
            <person name="Ruprecht R.M."/>
        </authorList>
    </citation>
    <scope>NUCLEOTIDE SEQUENCE [LARGE SCALE GENOMIC DNA]</scope>
    <source>
        <strain evidence="5 6">CECT 7927</strain>
    </source>
</reference>
<dbReference type="PANTHER" id="PTHR43800:SF1">
    <property type="entry name" value="PEPTIDYL-LYSINE N-ACETYLTRANSFERASE YJAB"/>
    <property type="match status" value="1"/>
</dbReference>
<dbReference type="EC" id="2.3.1.-" evidence="4 5"/>
<dbReference type="NCBIfam" id="NF007853">
    <property type="entry name" value="PRK10562.1"/>
    <property type="match status" value="1"/>
</dbReference>
<keyword evidence="1 5" id="KW-0808">Transferase</keyword>
<accession>A0A1Y6J0D6</accession>